<dbReference type="RefSeq" id="WP_151882795.1">
    <property type="nucleotide sequence ID" value="NZ_WCTL01000005.1"/>
</dbReference>
<dbReference type="InterPro" id="IPR027417">
    <property type="entry name" value="P-loop_NTPase"/>
</dbReference>
<dbReference type="EMBL" id="WCTL01000005">
    <property type="protein sequence ID" value="KAB4237840.1"/>
    <property type="molecule type" value="Genomic_DNA"/>
</dbReference>
<accession>A0A7J5I0J3</accession>
<gene>
    <name evidence="4" type="ORF">GAP47_07965</name>
</gene>
<evidence type="ECO:0000259" key="3">
    <source>
        <dbReference type="Pfam" id="PF01695"/>
    </source>
</evidence>
<dbReference type="GO" id="GO:0006260">
    <property type="term" value="P:DNA replication"/>
    <property type="evidence" value="ECO:0007669"/>
    <property type="project" value="TreeGrafter"/>
</dbReference>
<dbReference type="SUPFAM" id="SSF52540">
    <property type="entry name" value="P-loop containing nucleoside triphosphate hydrolases"/>
    <property type="match status" value="1"/>
</dbReference>
<dbReference type="InterPro" id="IPR002611">
    <property type="entry name" value="IstB_ATP-bd"/>
</dbReference>
<dbReference type="CDD" id="cd00009">
    <property type="entry name" value="AAA"/>
    <property type="match status" value="1"/>
</dbReference>
<protein>
    <submittedName>
        <fullName evidence="4">ATP-binding protein</fullName>
    </submittedName>
</protein>
<dbReference type="Proteomes" id="UP000462376">
    <property type="component" value="Unassembled WGS sequence"/>
</dbReference>
<organism evidence="4 5">
    <name type="scientific">Bacteroides uniformis</name>
    <dbReference type="NCBI Taxonomy" id="820"/>
    <lineage>
        <taxon>Bacteria</taxon>
        <taxon>Pseudomonadati</taxon>
        <taxon>Bacteroidota</taxon>
        <taxon>Bacteroidia</taxon>
        <taxon>Bacteroidales</taxon>
        <taxon>Bacteroidaceae</taxon>
        <taxon>Bacteroides</taxon>
    </lineage>
</organism>
<keyword evidence="2 4" id="KW-0067">ATP-binding</keyword>
<dbReference type="NCBIfam" id="NF038214">
    <property type="entry name" value="IS21_help_AAA"/>
    <property type="match status" value="1"/>
</dbReference>
<dbReference type="PIRSF" id="PIRSF003073">
    <property type="entry name" value="DNAC_TnpB_IstB"/>
    <property type="match status" value="1"/>
</dbReference>
<keyword evidence="1" id="KW-0547">Nucleotide-binding</keyword>
<evidence type="ECO:0000256" key="2">
    <source>
        <dbReference type="ARBA" id="ARBA00022840"/>
    </source>
</evidence>
<evidence type="ECO:0000313" key="5">
    <source>
        <dbReference type="Proteomes" id="UP000462376"/>
    </source>
</evidence>
<sequence length="265" mass="30208">MEQLVDKVTAIRACAKRLRLSCLMTNVTEVLMLAQKESPSYDDLLLTVLEAEVKSREEKQLLQRMKAARLPLSHDLDKYEFGNPNGLTPTQLNQLRELHWVEEGYNLMLAGPCGVGKTYTAAGLLADAIKKGYKGYFRSVDEILNIIKMKDLTPSTKKEYRDMFSGQVMVIDDLMNLTLNREDGNLLFAFINATYETTSFIITTNRSPVEWAQSLNDEVLATALLDRLLYRCELIQLSGESYRMVHRKSIFEKKTSNEPTKPVKK</sequence>
<evidence type="ECO:0000256" key="1">
    <source>
        <dbReference type="ARBA" id="ARBA00022741"/>
    </source>
</evidence>
<feature type="domain" description="IstB-like ATP-binding" evidence="3">
    <location>
        <begin position="14"/>
        <end position="248"/>
    </location>
</feature>
<dbReference type="GO" id="GO:0005524">
    <property type="term" value="F:ATP binding"/>
    <property type="evidence" value="ECO:0007669"/>
    <property type="project" value="UniProtKB-KW"/>
</dbReference>
<dbReference type="InterPro" id="IPR028350">
    <property type="entry name" value="DNAC/IstB-like"/>
</dbReference>
<name>A0A7J5I0J3_BACUN</name>
<dbReference type="InterPro" id="IPR047661">
    <property type="entry name" value="IstB"/>
</dbReference>
<dbReference type="PANTHER" id="PTHR30050">
    <property type="entry name" value="CHROMOSOMAL REPLICATION INITIATOR PROTEIN DNAA"/>
    <property type="match status" value="1"/>
</dbReference>
<dbReference type="PANTHER" id="PTHR30050:SF4">
    <property type="entry name" value="ATP-BINDING PROTEIN RV3427C IN INSERTION SEQUENCE-RELATED"/>
    <property type="match status" value="1"/>
</dbReference>
<dbReference type="Gene3D" id="3.40.50.300">
    <property type="entry name" value="P-loop containing nucleotide triphosphate hydrolases"/>
    <property type="match status" value="1"/>
</dbReference>
<proteinExistence type="predicted"/>
<comment type="caution">
    <text evidence="4">The sequence shown here is derived from an EMBL/GenBank/DDBJ whole genome shotgun (WGS) entry which is preliminary data.</text>
</comment>
<dbReference type="Pfam" id="PF01695">
    <property type="entry name" value="IstB_IS21"/>
    <property type="match status" value="1"/>
</dbReference>
<evidence type="ECO:0000313" key="4">
    <source>
        <dbReference type="EMBL" id="KAB4237840.1"/>
    </source>
</evidence>
<dbReference type="AlphaFoldDB" id="A0A7J5I0J3"/>
<reference evidence="4 5" key="1">
    <citation type="journal article" date="2019" name="Nat. Med.">
        <title>A library of human gut bacterial isolates paired with longitudinal multiomics data enables mechanistic microbiome research.</title>
        <authorList>
            <person name="Poyet M."/>
            <person name="Groussin M."/>
            <person name="Gibbons S.M."/>
            <person name="Avila-Pacheco J."/>
            <person name="Jiang X."/>
            <person name="Kearney S.M."/>
            <person name="Perrotta A.R."/>
            <person name="Berdy B."/>
            <person name="Zhao S."/>
            <person name="Lieberman T.D."/>
            <person name="Swanson P.K."/>
            <person name="Smith M."/>
            <person name="Roesemann S."/>
            <person name="Alexander J.E."/>
            <person name="Rich S.A."/>
            <person name="Livny J."/>
            <person name="Vlamakis H."/>
            <person name="Clish C."/>
            <person name="Bullock K."/>
            <person name="Deik A."/>
            <person name="Scott J."/>
            <person name="Pierce K.A."/>
            <person name="Xavier R.J."/>
            <person name="Alm E.J."/>
        </authorList>
    </citation>
    <scope>NUCLEOTIDE SEQUENCE [LARGE SCALE GENOMIC DNA]</scope>
    <source>
        <strain evidence="4 5">BIOML-A5</strain>
    </source>
</reference>